<sequence>MAFKVGSDRFKEAKDSVLIIPDPSLFTFFFFSVFSSSASSASPSSPSSSSSPSPDRFGFCKFSILFFLFFLLSFSLFASTSSSSSSTSRFSFRSGVSEGFLTLFRLRFLFLASSSADVWRFFTGSAAMIDQ</sequence>
<evidence type="ECO:0000313" key="2">
    <source>
        <dbReference type="EMBL" id="PON62066.1"/>
    </source>
</evidence>
<dbReference type="AlphaFoldDB" id="A0A2P5CM25"/>
<keyword evidence="1" id="KW-0472">Membrane</keyword>
<keyword evidence="1" id="KW-1133">Transmembrane helix</keyword>
<evidence type="ECO:0000256" key="1">
    <source>
        <dbReference type="SAM" id="Phobius"/>
    </source>
</evidence>
<comment type="caution">
    <text evidence="2">The sequence shown here is derived from an EMBL/GenBank/DDBJ whole genome shotgun (WGS) entry which is preliminary data.</text>
</comment>
<keyword evidence="3" id="KW-1185">Reference proteome</keyword>
<proteinExistence type="predicted"/>
<organism evidence="2 3">
    <name type="scientific">Parasponia andersonii</name>
    <name type="common">Sponia andersonii</name>
    <dbReference type="NCBI Taxonomy" id="3476"/>
    <lineage>
        <taxon>Eukaryota</taxon>
        <taxon>Viridiplantae</taxon>
        <taxon>Streptophyta</taxon>
        <taxon>Embryophyta</taxon>
        <taxon>Tracheophyta</taxon>
        <taxon>Spermatophyta</taxon>
        <taxon>Magnoliopsida</taxon>
        <taxon>eudicotyledons</taxon>
        <taxon>Gunneridae</taxon>
        <taxon>Pentapetalae</taxon>
        <taxon>rosids</taxon>
        <taxon>fabids</taxon>
        <taxon>Rosales</taxon>
        <taxon>Cannabaceae</taxon>
        <taxon>Parasponia</taxon>
    </lineage>
</organism>
<feature type="transmembrane region" description="Helical" evidence="1">
    <location>
        <begin position="56"/>
        <end position="78"/>
    </location>
</feature>
<reference evidence="3" key="1">
    <citation type="submission" date="2016-06" db="EMBL/GenBank/DDBJ databases">
        <title>Parallel loss of symbiosis genes in relatives of nitrogen-fixing non-legume Parasponia.</title>
        <authorList>
            <person name="Van Velzen R."/>
            <person name="Holmer R."/>
            <person name="Bu F."/>
            <person name="Rutten L."/>
            <person name="Van Zeijl A."/>
            <person name="Liu W."/>
            <person name="Santuari L."/>
            <person name="Cao Q."/>
            <person name="Sharma T."/>
            <person name="Shen D."/>
            <person name="Roswanjaya Y."/>
            <person name="Wardhani T."/>
            <person name="Kalhor M.S."/>
            <person name="Jansen J."/>
            <person name="Van den Hoogen J."/>
            <person name="Gungor B."/>
            <person name="Hartog M."/>
            <person name="Hontelez J."/>
            <person name="Verver J."/>
            <person name="Yang W.-C."/>
            <person name="Schijlen E."/>
            <person name="Repin R."/>
            <person name="Schilthuizen M."/>
            <person name="Schranz E."/>
            <person name="Heidstra R."/>
            <person name="Miyata K."/>
            <person name="Fedorova E."/>
            <person name="Kohlen W."/>
            <person name="Bisseling T."/>
            <person name="Smit S."/>
            <person name="Geurts R."/>
        </authorList>
    </citation>
    <scope>NUCLEOTIDE SEQUENCE [LARGE SCALE GENOMIC DNA]</scope>
    <source>
        <strain evidence="3">cv. WU1-14</strain>
    </source>
</reference>
<protein>
    <recommendedName>
        <fullName evidence="4">Transmembrane protein</fullName>
    </recommendedName>
</protein>
<dbReference type="Proteomes" id="UP000237105">
    <property type="component" value="Unassembled WGS sequence"/>
</dbReference>
<keyword evidence="1" id="KW-0812">Transmembrane</keyword>
<dbReference type="EMBL" id="JXTB01000116">
    <property type="protein sequence ID" value="PON62066.1"/>
    <property type="molecule type" value="Genomic_DNA"/>
</dbReference>
<name>A0A2P5CM25_PARAD</name>
<gene>
    <name evidence="2" type="ORF">PanWU01x14_140590</name>
</gene>
<evidence type="ECO:0008006" key="4">
    <source>
        <dbReference type="Google" id="ProtNLM"/>
    </source>
</evidence>
<accession>A0A2P5CM25</accession>
<evidence type="ECO:0000313" key="3">
    <source>
        <dbReference type="Proteomes" id="UP000237105"/>
    </source>
</evidence>